<keyword evidence="2" id="KW-1185">Reference proteome</keyword>
<accession>A0A8J5GUK7</accession>
<dbReference type="Proteomes" id="UP000734854">
    <property type="component" value="Unassembled WGS sequence"/>
</dbReference>
<protein>
    <submittedName>
        <fullName evidence="1">Uncharacterized protein</fullName>
    </submittedName>
</protein>
<proteinExistence type="predicted"/>
<organism evidence="1 2">
    <name type="scientific">Zingiber officinale</name>
    <name type="common">Ginger</name>
    <name type="synonym">Amomum zingiber</name>
    <dbReference type="NCBI Taxonomy" id="94328"/>
    <lineage>
        <taxon>Eukaryota</taxon>
        <taxon>Viridiplantae</taxon>
        <taxon>Streptophyta</taxon>
        <taxon>Embryophyta</taxon>
        <taxon>Tracheophyta</taxon>
        <taxon>Spermatophyta</taxon>
        <taxon>Magnoliopsida</taxon>
        <taxon>Liliopsida</taxon>
        <taxon>Zingiberales</taxon>
        <taxon>Zingiberaceae</taxon>
        <taxon>Zingiber</taxon>
    </lineage>
</organism>
<reference evidence="1 2" key="1">
    <citation type="submission" date="2020-08" db="EMBL/GenBank/DDBJ databases">
        <title>Plant Genome Project.</title>
        <authorList>
            <person name="Zhang R.-G."/>
        </authorList>
    </citation>
    <scope>NUCLEOTIDE SEQUENCE [LARGE SCALE GENOMIC DNA]</scope>
    <source>
        <tissue evidence="1">Rhizome</tissue>
    </source>
</reference>
<gene>
    <name evidence="1" type="ORF">ZIOFF_028225</name>
</gene>
<evidence type="ECO:0000313" key="2">
    <source>
        <dbReference type="Proteomes" id="UP000734854"/>
    </source>
</evidence>
<sequence length="532" mass="59545">MGSGVKGGKGDLEGLHIVIESILEEEEQDLDESDAHLAAILGLVPVDNRSNVSHVPAQNKIKPILKVAAGSKLVGQVANRKVQIMLNPRQKVSAGGGVLSLKSQVGFVGLARIQDAVGMTATLTWENSSYAGVQDESEANEVSKSFMDEDDSDYEEAVDSELSSSFPQASDAKDLLKTSFINIPLGVTRMVTRSKSQVPEKFQFKLKRIKAHFKWWNAEVFGNIFENVNKAEEAFELAKNAFDFSPTMENKIYMAKCQASLFHMLDMEEIFWKQKASAKWLGEGERNNTFFHNMASGAHFFEEHLMGEYFVCDSVSMDVIWHLVSLEENQVLLALPSFEELKQVVWEMFKDSAAGSDDFSVVFYVACWDIIKENLYQAVLDFFQGDSLPKENVEGAEYSGVRDCIVWKSSLDGRFSMKSTWQCIWESQQQAIPIHGMGSEVRFGVLEGLYCCGSSFGFLVRSNVVNTISVVRWKKSKSGTFKLNMDCCLKGNLDFHLDMSGGAMDEGIVAGFFLIKKQCWLWWYGIQQSQSV</sequence>
<comment type="caution">
    <text evidence="1">The sequence shown here is derived from an EMBL/GenBank/DDBJ whole genome shotgun (WGS) entry which is preliminary data.</text>
</comment>
<dbReference type="AlphaFoldDB" id="A0A8J5GUK7"/>
<dbReference type="EMBL" id="JACMSC010000008">
    <property type="protein sequence ID" value="KAG6510216.1"/>
    <property type="molecule type" value="Genomic_DNA"/>
</dbReference>
<name>A0A8J5GUK7_ZINOF</name>
<evidence type="ECO:0000313" key="1">
    <source>
        <dbReference type="EMBL" id="KAG6510216.1"/>
    </source>
</evidence>